<name>A0A9W8BMN5_9FUNG</name>
<evidence type="ECO:0000256" key="1">
    <source>
        <dbReference type="ARBA" id="ARBA00004496"/>
    </source>
</evidence>
<evidence type="ECO:0000313" key="10">
    <source>
        <dbReference type="Proteomes" id="UP001150907"/>
    </source>
</evidence>
<dbReference type="EMBL" id="JANBQF010000047">
    <property type="protein sequence ID" value="KAJ2006812.1"/>
    <property type="molecule type" value="Genomic_DNA"/>
</dbReference>
<evidence type="ECO:0000256" key="5">
    <source>
        <dbReference type="ARBA" id="ARBA00023135"/>
    </source>
</evidence>
<evidence type="ECO:0000313" key="9">
    <source>
        <dbReference type="EMBL" id="KAJ2006812.1"/>
    </source>
</evidence>
<keyword evidence="10" id="KW-1185">Reference proteome</keyword>
<feature type="non-terminal residue" evidence="9">
    <location>
        <position position="146"/>
    </location>
</feature>
<sequence length="146" mass="16290">FLKTLPELFAATKEVGSVSLATKRYGYQGRAKRAKDKRALVSDEDEAMRLLVDKLSLDETEYATLLRAVTDKRKISTLVAPADLDVFLARYHGVLMVSVDSIKKKERLRKKKVAAKRLAVKKTKTKLDSQKKQHAKTAAQTTAGSK</sequence>
<evidence type="ECO:0000256" key="2">
    <source>
        <dbReference type="ARBA" id="ARBA00010349"/>
    </source>
</evidence>
<feature type="compositionally biased region" description="Low complexity" evidence="8">
    <location>
        <begin position="136"/>
        <end position="146"/>
    </location>
</feature>
<dbReference type="GO" id="GO:0030942">
    <property type="term" value="F:endoplasmic reticulum signal peptide binding"/>
    <property type="evidence" value="ECO:0007669"/>
    <property type="project" value="UniProtKB-UniRule"/>
</dbReference>
<dbReference type="GO" id="GO:0005786">
    <property type="term" value="C:signal recognition particle, endoplasmic reticulum targeting"/>
    <property type="evidence" value="ECO:0007669"/>
    <property type="project" value="UniProtKB-UniRule"/>
</dbReference>
<comment type="function">
    <text evidence="7">Component of the signal recognition particle (SRP) complex, a ribonucleoprotein complex that mediates the cotranslational targeting of secretory and membrane proteins to the endoplasmic reticulum (ER).</text>
</comment>
<keyword evidence="6 7" id="KW-0687">Ribonucleoprotein</keyword>
<feature type="region of interest" description="Disordered" evidence="8">
    <location>
        <begin position="123"/>
        <end position="146"/>
    </location>
</feature>
<dbReference type="OrthoDB" id="19209at2759"/>
<dbReference type="GO" id="GO:0008312">
    <property type="term" value="F:7S RNA binding"/>
    <property type="evidence" value="ECO:0007669"/>
    <property type="project" value="UniProtKB-UniRule"/>
</dbReference>
<comment type="caution">
    <text evidence="9">The sequence shown here is derived from an EMBL/GenBank/DDBJ whole genome shotgun (WGS) entry which is preliminary data.</text>
</comment>
<comment type="similarity">
    <text evidence="2 7">Belongs to the SRP14 family.</text>
</comment>
<gene>
    <name evidence="9" type="ORF">H4R26_001179</name>
</gene>
<protein>
    <recommendedName>
        <fullName evidence="7">Signal recognition particle subunit SRP14</fullName>
    </recommendedName>
    <alternativeName>
        <fullName evidence="7">Signal recognition particle 14 kDa protein</fullName>
    </alternativeName>
</protein>
<dbReference type="AlphaFoldDB" id="A0A9W8BMN5"/>
<evidence type="ECO:0000256" key="6">
    <source>
        <dbReference type="ARBA" id="ARBA00023274"/>
    </source>
</evidence>
<keyword evidence="3 7" id="KW-0963">Cytoplasm</keyword>
<evidence type="ECO:0000256" key="7">
    <source>
        <dbReference type="RuleBase" id="RU368100"/>
    </source>
</evidence>
<dbReference type="Gene3D" id="3.30.720.10">
    <property type="entry name" value="Signal recognition particle alu RNA binding heterodimer, srp9/1"/>
    <property type="match status" value="1"/>
</dbReference>
<evidence type="ECO:0000256" key="8">
    <source>
        <dbReference type="SAM" id="MobiDB-lite"/>
    </source>
</evidence>
<proteinExistence type="inferred from homology"/>
<comment type="subcellular location">
    <subcellularLocation>
        <location evidence="1 7">Cytoplasm</location>
    </subcellularLocation>
</comment>
<comment type="subunit">
    <text evidence="7">Component of a fungal signal recognition particle (SRP) complex that consists of a 7SL RNA molecule (scR1) and at least six protein subunits: SRP72, SRP68, SRP54, SEC65, SRP21 and SRP14.</text>
</comment>
<keyword evidence="4 7" id="KW-0694">RNA-binding</keyword>
<dbReference type="PANTHER" id="PTHR12013">
    <property type="entry name" value="SIGNAL RECOGNITION PARTICLE 14 KD PROTEIN"/>
    <property type="match status" value="1"/>
</dbReference>
<organism evidence="9 10">
    <name type="scientific">Coemansia thaxteri</name>
    <dbReference type="NCBI Taxonomy" id="2663907"/>
    <lineage>
        <taxon>Eukaryota</taxon>
        <taxon>Fungi</taxon>
        <taxon>Fungi incertae sedis</taxon>
        <taxon>Zoopagomycota</taxon>
        <taxon>Kickxellomycotina</taxon>
        <taxon>Kickxellomycetes</taxon>
        <taxon>Kickxellales</taxon>
        <taxon>Kickxellaceae</taxon>
        <taxon>Coemansia</taxon>
    </lineage>
</organism>
<dbReference type="Pfam" id="PF02290">
    <property type="entry name" value="SRP14"/>
    <property type="match status" value="1"/>
</dbReference>
<dbReference type="InterPro" id="IPR009018">
    <property type="entry name" value="Signal_recog_particle_SRP9/14"/>
</dbReference>
<dbReference type="SUPFAM" id="SSF54762">
    <property type="entry name" value="Signal recognition particle alu RNA binding heterodimer, SRP9/14"/>
    <property type="match status" value="1"/>
</dbReference>
<evidence type="ECO:0000256" key="4">
    <source>
        <dbReference type="ARBA" id="ARBA00022884"/>
    </source>
</evidence>
<keyword evidence="5 7" id="KW-0733">Signal recognition particle</keyword>
<reference evidence="9" key="1">
    <citation type="submission" date="2022-07" db="EMBL/GenBank/DDBJ databases">
        <title>Phylogenomic reconstructions and comparative analyses of Kickxellomycotina fungi.</title>
        <authorList>
            <person name="Reynolds N.K."/>
            <person name="Stajich J.E."/>
            <person name="Barry K."/>
            <person name="Grigoriev I.V."/>
            <person name="Crous P."/>
            <person name="Smith M.E."/>
        </authorList>
    </citation>
    <scope>NUCLEOTIDE SEQUENCE</scope>
    <source>
        <strain evidence="9">IMI 214461</strain>
    </source>
</reference>
<evidence type="ECO:0000256" key="3">
    <source>
        <dbReference type="ARBA" id="ARBA00022490"/>
    </source>
</evidence>
<dbReference type="InterPro" id="IPR003210">
    <property type="entry name" value="Signal_recog_particle_SRP14"/>
</dbReference>
<accession>A0A9W8BMN5</accession>
<dbReference type="Proteomes" id="UP001150907">
    <property type="component" value="Unassembled WGS sequence"/>
</dbReference>
<dbReference type="GO" id="GO:0006614">
    <property type="term" value="P:SRP-dependent cotranslational protein targeting to membrane"/>
    <property type="evidence" value="ECO:0007669"/>
    <property type="project" value="UniProtKB-UniRule"/>
</dbReference>